<reference evidence="1" key="1">
    <citation type="submission" date="2019-07" db="EMBL/GenBank/DDBJ databases">
        <title>Annotation for the trematode Paragonimus miyazaki's.</title>
        <authorList>
            <person name="Choi Y.-J."/>
        </authorList>
    </citation>
    <scope>NUCLEOTIDE SEQUENCE</scope>
    <source>
        <strain evidence="1">Japan</strain>
    </source>
</reference>
<sequence>MQPVNRVIRQPCGSISEYTGDSKIQVCWFLSVIFMEYIWDKSIEPAKEMCRIHDSVCEIVGNVEQAISAVICNTERTEEIEHRRMRDSLFTFL</sequence>
<dbReference type="EMBL" id="JTDE01001531">
    <property type="protein sequence ID" value="KAF7258795.1"/>
    <property type="molecule type" value="Genomic_DNA"/>
</dbReference>
<protein>
    <submittedName>
        <fullName evidence="1">Uncharacterized protein</fullName>
    </submittedName>
</protein>
<name>A0A8S9YUT5_9TREM</name>
<dbReference type="AlphaFoldDB" id="A0A8S9YUT5"/>
<organism evidence="1 2">
    <name type="scientific">Paragonimus skrjabini miyazakii</name>
    <dbReference type="NCBI Taxonomy" id="59628"/>
    <lineage>
        <taxon>Eukaryota</taxon>
        <taxon>Metazoa</taxon>
        <taxon>Spiralia</taxon>
        <taxon>Lophotrochozoa</taxon>
        <taxon>Platyhelminthes</taxon>
        <taxon>Trematoda</taxon>
        <taxon>Digenea</taxon>
        <taxon>Plagiorchiida</taxon>
        <taxon>Troglotremata</taxon>
        <taxon>Troglotrematidae</taxon>
        <taxon>Paragonimus</taxon>
    </lineage>
</organism>
<evidence type="ECO:0000313" key="1">
    <source>
        <dbReference type="EMBL" id="KAF7258795.1"/>
    </source>
</evidence>
<accession>A0A8S9YUT5</accession>
<comment type="caution">
    <text evidence="1">The sequence shown here is derived from an EMBL/GenBank/DDBJ whole genome shotgun (WGS) entry which is preliminary data.</text>
</comment>
<evidence type="ECO:0000313" key="2">
    <source>
        <dbReference type="Proteomes" id="UP000822476"/>
    </source>
</evidence>
<keyword evidence="2" id="KW-1185">Reference proteome</keyword>
<proteinExistence type="predicted"/>
<dbReference type="Proteomes" id="UP000822476">
    <property type="component" value="Unassembled WGS sequence"/>
</dbReference>
<gene>
    <name evidence="1" type="ORF">EG68_03852</name>
</gene>